<gene>
    <name evidence="2" type="ORF">FNV43_RR04270</name>
</gene>
<reference evidence="2" key="1">
    <citation type="submission" date="2020-03" db="EMBL/GenBank/DDBJ databases">
        <title>A high-quality chromosome-level genome assembly of a woody plant with both climbing and erect habits, Rhamnella rubrinervis.</title>
        <authorList>
            <person name="Lu Z."/>
            <person name="Yang Y."/>
            <person name="Zhu X."/>
            <person name="Sun Y."/>
        </authorList>
    </citation>
    <scope>NUCLEOTIDE SEQUENCE</scope>
    <source>
        <strain evidence="2">BYM</strain>
        <tissue evidence="2">Leaf</tissue>
    </source>
</reference>
<proteinExistence type="predicted"/>
<evidence type="ECO:0000313" key="2">
    <source>
        <dbReference type="EMBL" id="KAF3453829.1"/>
    </source>
</evidence>
<organism evidence="2 3">
    <name type="scientific">Rhamnella rubrinervis</name>
    <dbReference type="NCBI Taxonomy" id="2594499"/>
    <lineage>
        <taxon>Eukaryota</taxon>
        <taxon>Viridiplantae</taxon>
        <taxon>Streptophyta</taxon>
        <taxon>Embryophyta</taxon>
        <taxon>Tracheophyta</taxon>
        <taxon>Spermatophyta</taxon>
        <taxon>Magnoliopsida</taxon>
        <taxon>eudicotyledons</taxon>
        <taxon>Gunneridae</taxon>
        <taxon>Pentapetalae</taxon>
        <taxon>rosids</taxon>
        <taxon>fabids</taxon>
        <taxon>Rosales</taxon>
        <taxon>Rhamnaceae</taxon>
        <taxon>rhamnoid group</taxon>
        <taxon>Rhamneae</taxon>
        <taxon>Rhamnella</taxon>
    </lineage>
</organism>
<dbReference type="EMBL" id="VOIH02000002">
    <property type="protein sequence ID" value="KAF3453829.1"/>
    <property type="molecule type" value="Genomic_DNA"/>
</dbReference>
<dbReference type="PANTHER" id="PTHR45749">
    <property type="match status" value="1"/>
</dbReference>
<dbReference type="OrthoDB" id="1878503at2759"/>
<keyword evidence="1" id="KW-0175">Coiled coil</keyword>
<keyword evidence="3" id="KW-1185">Reference proteome</keyword>
<accession>A0A8K0MPW7</accession>
<comment type="caution">
    <text evidence="2">The sequence shown here is derived from an EMBL/GenBank/DDBJ whole genome shotgun (WGS) entry which is preliminary data.</text>
</comment>
<evidence type="ECO:0000256" key="1">
    <source>
        <dbReference type="SAM" id="Coils"/>
    </source>
</evidence>
<sequence>MIDFRGNDKSHDSSNRRNFIEVVNLMARCNIDINNVVLDNALGNFNKSMIDFRGNDKSHDSSNRRNFIKVVNLMARCNIDINNVVLDNALGNFNKSMIDFRGNDKSHDSSNRRNFIEVVNLMARCNIDINNVVLDNALGNFKTLNLKNEITAVLGSQKLLIEKLHSQGYSGASNMYGTWNELQIGGLNDTVFLRFAVARMGTILLVRVHRFLSYMYEYPLLHMYMLCSMYFDDIETIFNRPKRNYDGGGCENFSELSVFMLLESDGNVNGRNRVIMFNCGWWDIGNRSRTHIDEYGFLNVKYVKDLLPQQSGSASNATFQLLHQCGSALIGKRKSQSLLPIRISPRKMANVRLFGARVTRADGPLRAKEATVESQEIQLTKVGLYIRSHVTLVKDWSDIDKKVKKDMIEYLQERLVELRELTSLSEDEIFVKVLPSKSTIFRGISVIPKPTNSYGSKEVAALRKELDEYKERKRENNATYLELLKKNRELECRLALMENKLLILIKFHEKRFNSLEKELGVQSGFFDTRNGNSSHRGKVI</sequence>
<dbReference type="AlphaFoldDB" id="A0A8K0MPW7"/>
<name>A0A8K0MPW7_9ROSA</name>
<feature type="coiled-coil region" evidence="1">
    <location>
        <begin position="459"/>
        <end position="500"/>
    </location>
</feature>
<dbReference type="PANTHER" id="PTHR45749:SF37">
    <property type="entry name" value="OS05G0311600 PROTEIN"/>
    <property type="match status" value="1"/>
</dbReference>
<evidence type="ECO:0000313" key="3">
    <source>
        <dbReference type="Proteomes" id="UP000796880"/>
    </source>
</evidence>
<dbReference type="Proteomes" id="UP000796880">
    <property type="component" value="Unassembled WGS sequence"/>
</dbReference>
<protein>
    <submittedName>
        <fullName evidence="2">Uncharacterized protein</fullName>
    </submittedName>
</protein>